<keyword evidence="4" id="KW-1185">Reference proteome</keyword>
<feature type="domain" description="Sulfotransferase" evidence="3">
    <location>
        <begin position="42"/>
        <end position="278"/>
    </location>
</feature>
<evidence type="ECO:0000313" key="5">
    <source>
        <dbReference type="RefSeq" id="XP_022244492.1"/>
    </source>
</evidence>
<dbReference type="PANTHER" id="PTHR10605:SF65">
    <property type="entry name" value="GH20068P"/>
    <property type="match status" value="1"/>
</dbReference>
<keyword evidence="2" id="KW-0325">Glycoprotein</keyword>
<proteinExistence type="predicted"/>
<dbReference type="InterPro" id="IPR027417">
    <property type="entry name" value="P-loop_NTPase"/>
</dbReference>
<evidence type="ECO:0000256" key="1">
    <source>
        <dbReference type="ARBA" id="ARBA00022679"/>
    </source>
</evidence>
<dbReference type="Pfam" id="PF00685">
    <property type="entry name" value="Sulfotransfer_1"/>
    <property type="match status" value="1"/>
</dbReference>
<dbReference type="SUPFAM" id="SSF52540">
    <property type="entry name" value="P-loop containing nucleoside triphosphate hydrolases"/>
    <property type="match status" value="1"/>
</dbReference>
<keyword evidence="1" id="KW-0808">Transferase</keyword>
<dbReference type="RefSeq" id="XP_022244492.1">
    <property type="nucleotide sequence ID" value="XM_022388784.1"/>
</dbReference>
<dbReference type="InterPro" id="IPR000863">
    <property type="entry name" value="Sulfotransferase_dom"/>
</dbReference>
<dbReference type="Proteomes" id="UP000694941">
    <property type="component" value="Unplaced"/>
</dbReference>
<protein>
    <submittedName>
        <fullName evidence="5">Heparan sulfate glucosamine 3-O-sulfotransferase 5-like</fullName>
    </submittedName>
</protein>
<dbReference type="Gene3D" id="3.40.50.300">
    <property type="entry name" value="P-loop containing nucleotide triphosphate hydrolases"/>
    <property type="match status" value="1"/>
</dbReference>
<dbReference type="PANTHER" id="PTHR10605">
    <property type="entry name" value="HEPARAN SULFATE SULFOTRANSFERASE"/>
    <property type="match status" value="1"/>
</dbReference>
<evidence type="ECO:0000256" key="2">
    <source>
        <dbReference type="ARBA" id="ARBA00023180"/>
    </source>
</evidence>
<accession>A0ABM1SLI6</accession>
<reference evidence="5" key="1">
    <citation type="submission" date="2025-08" db="UniProtKB">
        <authorList>
            <consortium name="RefSeq"/>
        </authorList>
    </citation>
    <scope>IDENTIFICATION</scope>
    <source>
        <tissue evidence="5">Muscle</tissue>
    </source>
</reference>
<evidence type="ECO:0000259" key="3">
    <source>
        <dbReference type="Pfam" id="PF00685"/>
    </source>
</evidence>
<dbReference type="InterPro" id="IPR037359">
    <property type="entry name" value="NST/OST"/>
</dbReference>
<dbReference type="GeneID" id="106461754"/>
<evidence type="ECO:0000313" key="4">
    <source>
        <dbReference type="Proteomes" id="UP000694941"/>
    </source>
</evidence>
<organism evidence="4 5">
    <name type="scientific">Limulus polyphemus</name>
    <name type="common">Atlantic horseshoe crab</name>
    <dbReference type="NCBI Taxonomy" id="6850"/>
    <lineage>
        <taxon>Eukaryota</taxon>
        <taxon>Metazoa</taxon>
        <taxon>Ecdysozoa</taxon>
        <taxon>Arthropoda</taxon>
        <taxon>Chelicerata</taxon>
        <taxon>Merostomata</taxon>
        <taxon>Xiphosura</taxon>
        <taxon>Limulidae</taxon>
        <taxon>Limulus</taxon>
    </lineage>
</organism>
<gene>
    <name evidence="5" type="primary">LOC106461754</name>
</gene>
<sequence>MLYMRYLNDPTLCMDSYQDDESINFDSLRERIKLPQTKRRLPQCLIIGVRKGGTRALLEFLNIHPMIQRSTDEIHFFDNERKYNMGLEWYRQQMPYSFADQITVEKSPAYFITEGAPERIRAMNESIRLLLIVREPVTRLISDYSQLAANKAKKDKFIRPFRDLVLREDGKINTDYRAVRVSMYSLYIKMWLSIFHRDQILIINGDRMIQDPYPVIYKIEQFLGLEHRVGRENFFYNKTKGFYCVRNYTVYKCLNESKGRKHPTIDPELISKLRQFYSSFNHEFYSLARQDFGWPDE</sequence>
<name>A0ABM1SLI6_LIMPO</name>